<evidence type="ECO:0000256" key="1">
    <source>
        <dbReference type="ARBA" id="ARBA00022490"/>
    </source>
</evidence>
<gene>
    <name evidence="8" type="ORF">METZ01_LOCUS385771</name>
</gene>
<evidence type="ECO:0000313" key="8">
    <source>
        <dbReference type="EMBL" id="SVD32917.1"/>
    </source>
</evidence>
<dbReference type="GO" id="GO:0005829">
    <property type="term" value="C:cytosol"/>
    <property type="evidence" value="ECO:0007669"/>
    <property type="project" value="TreeGrafter"/>
</dbReference>
<dbReference type="PROSITE" id="PS51689">
    <property type="entry name" value="SAM_RNA_A_N6_MT"/>
    <property type="match status" value="1"/>
</dbReference>
<dbReference type="Gene3D" id="1.10.8.100">
    <property type="entry name" value="Ribosomal RNA adenine dimethylase-like, domain 2"/>
    <property type="match status" value="1"/>
</dbReference>
<protein>
    <recommendedName>
        <fullName evidence="7">Ribosomal RNA adenine methylase transferase N-terminal domain-containing protein</fullName>
    </recommendedName>
</protein>
<evidence type="ECO:0000256" key="6">
    <source>
        <dbReference type="ARBA" id="ARBA00022884"/>
    </source>
</evidence>
<evidence type="ECO:0000256" key="3">
    <source>
        <dbReference type="ARBA" id="ARBA00022603"/>
    </source>
</evidence>
<keyword evidence="6" id="KW-0694">RNA-binding</keyword>
<dbReference type="GO" id="GO:0003723">
    <property type="term" value="F:RNA binding"/>
    <property type="evidence" value="ECO:0007669"/>
    <property type="project" value="UniProtKB-KW"/>
</dbReference>
<evidence type="ECO:0000259" key="7">
    <source>
        <dbReference type="SMART" id="SM00650"/>
    </source>
</evidence>
<keyword evidence="2" id="KW-0698">rRNA processing</keyword>
<feature type="domain" description="Ribosomal RNA adenine methylase transferase N-terminal" evidence="7">
    <location>
        <begin position="20"/>
        <end position="189"/>
    </location>
</feature>
<dbReference type="GO" id="GO:0000179">
    <property type="term" value="F:rRNA (adenine-N6,N6-)-dimethyltransferase activity"/>
    <property type="evidence" value="ECO:0007669"/>
    <property type="project" value="InterPro"/>
</dbReference>
<accession>A0A382UFU0</accession>
<dbReference type="EMBL" id="UINC01143786">
    <property type="protein sequence ID" value="SVD32917.1"/>
    <property type="molecule type" value="Genomic_DNA"/>
</dbReference>
<evidence type="ECO:0000256" key="2">
    <source>
        <dbReference type="ARBA" id="ARBA00022552"/>
    </source>
</evidence>
<organism evidence="8">
    <name type="scientific">marine metagenome</name>
    <dbReference type="NCBI Taxonomy" id="408172"/>
    <lineage>
        <taxon>unclassified sequences</taxon>
        <taxon>metagenomes</taxon>
        <taxon>ecological metagenomes</taxon>
    </lineage>
</organism>
<dbReference type="Gene3D" id="3.40.50.150">
    <property type="entry name" value="Vaccinia Virus protein VP39"/>
    <property type="match status" value="1"/>
</dbReference>
<dbReference type="NCBIfam" id="TIGR00755">
    <property type="entry name" value="ksgA"/>
    <property type="match status" value="1"/>
</dbReference>
<dbReference type="InterPro" id="IPR023165">
    <property type="entry name" value="rRNA_Ade_diMease-like_C"/>
</dbReference>
<dbReference type="InterPro" id="IPR011530">
    <property type="entry name" value="rRNA_adenine_dimethylase"/>
</dbReference>
<name>A0A382UFU0_9ZZZZ</name>
<keyword evidence="4" id="KW-0808">Transferase</keyword>
<sequence>MNNRRHRRKLGQNYLVDPVILFEIERAVNPQEKNIFLEIGPGTGALTKYLANKGAEITGIDIDPKNIQILKSKFSELNYKFIQGDILSESLEFLTSKKHRIVGNLPYNISTQIILKLIHYFEYIDDMHFLVQKEVAQRVCSNGGEKDWGRLAIKIKPFFQSSILFDVPPEAFDIKPKVISSFIRLTPLKESMIDLSKFKAFSAFIDQAFSNKRKNIKNNLK</sequence>
<dbReference type="SMART" id="SM00650">
    <property type="entry name" value="rADc"/>
    <property type="match status" value="1"/>
</dbReference>
<dbReference type="PANTHER" id="PTHR11727:SF7">
    <property type="entry name" value="DIMETHYLADENOSINE TRANSFERASE-RELATED"/>
    <property type="match status" value="1"/>
</dbReference>
<dbReference type="PANTHER" id="PTHR11727">
    <property type="entry name" value="DIMETHYLADENOSINE TRANSFERASE"/>
    <property type="match status" value="1"/>
</dbReference>
<evidence type="ECO:0000256" key="4">
    <source>
        <dbReference type="ARBA" id="ARBA00022679"/>
    </source>
</evidence>
<keyword evidence="1" id="KW-0963">Cytoplasm</keyword>
<evidence type="ECO:0000256" key="5">
    <source>
        <dbReference type="ARBA" id="ARBA00022691"/>
    </source>
</evidence>
<proteinExistence type="predicted"/>
<dbReference type="InterPro" id="IPR001737">
    <property type="entry name" value="KsgA/Erm"/>
</dbReference>
<keyword evidence="3" id="KW-0489">Methyltransferase</keyword>
<dbReference type="InterPro" id="IPR020598">
    <property type="entry name" value="rRNA_Ade_methylase_Trfase_N"/>
</dbReference>
<dbReference type="SUPFAM" id="SSF53335">
    <property type="entry name" value="S-adenosyl-L-methionine-dependent methyltransferases"/>
    <property type="match status" value="1"/>
</dbReference>
<keyword evidence="5" id="KW-0949">S-adenosyl-L-methionine</keyword>
<dbReference type="Pfam" id="PF00398">
    <property type="entry name" value="RrnaAD"/>
    <property type="match status" value="1"/>
</dbReference>
<dbReference type="AlphaFoldDB" id="A0A382UFU0"/>
<dbReference type="InterPro" id="IPR029063">
    <property type="entry name" value="SAM-dependent_MTases_sf"/>
</dbReference>
<dbReference type="CDD" id="cd02440">
    <property type="entry name" value="AdoMet_MTases"/>
    <property type="match status" value="1"/>
</dbReference>
<feature type="non-terminal residue" evidence="8">
    <location>
        <position position="221"/>
    </location>
</feature>
<reference evidence="8" key="1">
    <citation type="submission" date="2018-05" db="EMBL/GenBank/DDBJ databases">
        <authorList>
            <person name="Lanie J.A."/>
            <person name="Ng W.-L."/>
            <person name="Kazmierczak K.M."/>
            <person name="Andrzejewski T.M."/>
            <person name="Davidsen T.M."/>
            <person name="Wayne K.J."/>
            <person name="Tettelin H."/>
            <person name="Glass J.I."/>
            <person name="Rusch D."/>
            <person name="Podicherti R."/>
            <person name="Tsui H.-C.T."/>
            <person name="Winkler M.E."/>
        </authorList>
    </citation>
    <scope>NUCLEOTIDE SEQUENCE</scope>
</reference>